<dbReference type="InterPro" id="IPR051786">
    <property type="entry name" value="ASN_synthetase/amidase"/>
</dbReference>
<dbReference type="SUPFAM" id="SSF52402">
    <property type="entry name" value="Adenine nucleotide alpha hydrolases-like"/>
    <property type="match status" value="1"/>
</dbReference>
<evidence type="ECO:0000256" key="2">
    <source>
        <dbReference type="ARBA" id="ARBA00005752"/>
    </source>
</evidence>
<evidence type="ECO:0000256" key="7">
    <source>
        <dbReference type="ARBA" id="ARBA00048741"/>
    </source>
</evidence>
<dbReference type="InterPro" id="IPR029055">
    <property type="entry name" value="Ntn_hydrolases_N"/>
</dbReference>
<dbReference type="InterPro" id="IPR033738">
    <property type="entry name" value="AsnB_N"/>
</dbReference>
<dbReference type="InterPro" id="IPR014729">
    <property type="entry name" value="Rossmann-like_a/b/a_fold"/>
</dbReference>
<dbReference type="PIRSF" id="PIRSF001589">
    <property type="entry name" value="Asn_synthetase_glu-h"/>
    <property type="match status" value="1"/>
</dbReference>
<feature type="active site" description="For GATase activity" evidence="8">
    <location>
        <position position="2"/>
    </location>
</feature>
<dbReference type="GO" id="GO:0004066">
    <property type="term" value="F:asparagine synthase (glutamine-hydrolyzing) activity"/>
    <property type="evidence" value="ECO:0007669"/>
    <property type="project" value="UniProtKB-EC"/>
</dbReference>
<dbReference type="GO" id="GO:0006529">
    <property type="term" value="P:asparagine biosynthetic process"/>
    <property type="evidence" value="ECO:0007669"/>
    <property type="project" value="UniProtKB-KW"/>
</dbReference>
<evidence type="ECO:0000256" key="10">
    <source>
        <dbReference type="PIRSR" id="PIRSR001589-3"/>
    </source>
</evidence>
<dbReference type="InterPro" id="IPR006426">
    <property type="entry name" value="Asn_synth_AEB"/>
</dbReference>
<dbReference type="Proteomes" id="UP000321249">
    <property type="component" value="Unassembled WGS sequence"/>
</dbReference>
<dbReference type="EC" id="6.3.5.4" evidence="3"/>
<dbReference type="SUPFAM" id="SSF56235">
    <property type="entry name" value="N-terminal nucleophile aminohydrolases (Ntn hydrolases)"/>
    <property type="match status" value="1"/>
</dbReference>
<accession>A0A5C6TWE3</accession>
<dbReference type="NCBIfam" id="TIGR03108">
    <property type="entry name" value="eps_aminotran_1"/>
    <property type="match status" value="1"/>
</dbReference>
<evidence type="ECO:0000256" key="4">
    <source>
        <dbReference type="ARBA" id="ARBA00022741"/>
    </source>
</evidence>
<dbReference type="RefSeq" id="WP_147044217.1">
    <property type="nucleotide sequence ID" value="NZ_BAABIR010000001.1"/>
</dbReference>
<dbReference type="PROSITE" id="PS51278">
    <property type="entry name" value="GATASE_TYPE_2"/>
    <property type="match status" value="1"/>
</dbReference>
<dbReference type="Gene3D" id="3.60.20.10">
    <property type="entry name" value="Glutamine Phosphoribosylpyrophosphate, subunit 1, domain 1"/>
    <property type="match status" value="1"/>
</dbReference>
<evidence type="ECO:0000256" key="1">
    <source>
        <dbReference type="ARBA" id="ARBA00005187"/>
    </source>
</evidence>
<dbReference type="GO" id="GO:0016740">
    <property type="term" value="F:transferase activity"/>
    <property type="evidence" value="ECO:0007669"/>
    <property type="project" value="UniProtKB-KW"/>
</dbReference>
<dbReference type="InterPro" id="IPR001962">
    <property type="entry name" value="Asn_synthase"/>
</dbReference>
<dbReference type="CDD" id="cd01991">
    <property type="entry name" value="Asn_synthase_B_C"/>
    <property type="match status" value="1"/>
</dbReference>
<evidence type="ECO:0000313" key="12">
    <source>
        <dbReference type="EMBL" id="TXC64793.1"/>
    </source>
</evidence>
<dbReference type="OrthoDB" id="9763290at2"/>
<dbReference type="Gene3D" id="3.40.50.620">
    <property type="entry name" value="HUPs"/>
    <property type="match status" value="1"/>
</dbReference>
<keyword evidence="4 9" id="KW-0547">Nucleotide-binding</keyword>
<dbReference type="InterPro" id="IPR017932">
    <property type="entry name" value="GATase_2_dom"/>
</dbReference>
<dbReference type="PANTHER" id="PTHR43284:SF1">
    <property type="entry name" value="ASPARAGINE SYNTHETASE"/>
    <property type="match status" value="1"/>
</dbReference>
<sequence length="647" mass="70729">MCGIAGIFHPDVPKPVDPARIEAMTNALVHRGPDGGGVWTAPGVGFGHRRLAIIDLSEAAAQPMLTADRRLVVTYNGEIYNFREVRAELEAKGHHFETQSDTEVILAAWRQWGPDCLARFNGMFAFALYDADQDALFLARDRLGVKPLYVCQLSDGAVIFASELKGLMAHPLLRRSPDPTAIEDYLAFGYVPDDACIIAGVRKLPAGHFLHIRRGREIANPVRWWDPDFSSPVRGSARKLEAELVDRLRAAVTSRMIADVPLGAFLSGGVDSSAVVAFMAETSRTPVETCSIGFDVAALDETSYAEEIARLFATNHRVREAAANDFALIDTLADAFDEPFADASAMGTYQVSALAREKVTVALSGDGADEAFAGYRRHRLFRNEERARALLPGPLARGVGALGDLYPKADWAPRMLRAKTTLQALGQGSGLAYANAVGVTPLALRRRLFTAPLHGYRAEARYERAFAEAPANDGLSRAQYADLKIWLPGDILTKVDRTSMAVSLEAREPLLDHRLVEFAAGLPARMRLRGGTGKWLMKRALASRLPHDILHRRKMGFVTPISDWFRGPLAGEAAAIADGSALAQTGWFDMTAIATLAQDHRAGLSDHGRTLWQLLMLEKSLQRLFGLGAIKAPDKAPRQRKARRAAR</sequence>
<dbReference type="GO" id="GO:0005524">
    <property type="term" value="F:ATP binding"/>
    <property type="evidence" value="ECO:0007669"/>
    <property type="project" value="UniProtKB-KW"/>
</dbReference>
<proteinExistence type="inferred from homology"/>
<feature type="binding site" evidence="9">
    <location>
        <position position="292"/>
    </location>
    <ligand>
        <name>ATP</name>
        <dbReference type="ChEBI" id="CHEBI:30616"/>
    </ligand>
</feature>
<dbReference type="NCBIfam" id="TIGR01536">
    <property type="entry name" value="asn_synth_AEB"/>
    <property type="match status" value="1"/>
</dbReference>
<protein>
    <recommendedName>
        <fullName evidence="3">asparagine synthase (glutamine-hydrolyzing)</fullName>
        <ecNumber evidence="3">6.3.5.4</ecNumber>
    </recommendedName>
</protein>
<evidence type="ECO:0000313" key="13">
    <source>
        <dbReference type="Proteomes" id="UP000321249"/>
    </source>
</evidence>
<keyword evidence="5 9" id="KW-0067">ATP-binding</keyword>
<evidence type="ECO:0000259" key="11">
    <source>
        <dbReference type="PROSITE" id="PS51278"/>
    </source>
</evidence>
<reference evidence="12 13" key="1">
    <citation type="journal article" date="2015" name="J. Microbiol.">
        <title>Sphingosinicella ginsenosidimutans sp. nov., with ginsenoside converting activity.</title>
        <authorList>
            <person name="Kim J.K."/>
            <person name="Kang M.S."/>
            <person name="Park S.C."/>
            <person name="Kim K.M."/>
            <person name="Choi K."/>
            <person name="Yoon M.H."/>
            <person name="Im W.T."/>
        </authorList>
    </citation>
    <scope>NUCLEOTIDE SEQUENCE [LARGE SCALE GENOMIC DNA]</scope>
    <source>
        <strain evidence="12 13">BS-11</strain>
    </source>
</reference>
<dbReference type="InterPro" id="IPR017539">
    <property type="entry name" value="XrtA_amidotfase"/>
</dbReference>
<keyword evidence="8" id="KW-0061">Asparagine biosynthesis</keyword>
<evidence type="ECO:0000256" key="9">
    <source>
        <dbReference type="PIRSR" id="PIRSR001589-2"/>
    </source>
</evidence>
<feature type="domain" description="Glutamine amidotransferase type-2" evidence="11">
    <location>
        <begin position="2"/>
        <end position="215"/>
    </location>
</feature>
<dbReference type="EMBL" id="VOQQ01000001">
    <property type="protein sequence ID" value="TXC64793.1"/>
    <property type="molecule type" value="Genomic_DNA"/>
</dbReference>
<feature type="site" description="Important for beta-aspartyl-AMP intermediate formation" evidence="10">
    <location>
        <position position="366"/>
    </location>
</feature>
<comment type="similarity">
    <text evidence="2">Belongs to the asparagine synthetase family.</text>
</comment>
<evidence type="ECO:0000256" key="5">
    <source>
        <dbReference type="ARBA" id="ARBA00022840"/>
    </source>
</evidence>
<comment type="catalytic activity">
    <reaction evidence="7">
        <text>L-aspartate + L-glutamine + ATP + H2O = L-asparagine + L-glutamate + AMP + diphosphate + H(+)</text>
        <dbReference type="Rhea" id="RHEA:12228"/>
        <dbReference type="ChEBI" id="CHEBI:15377"/>
        <dbReference type="ChEBI" id="CHEBI:15378"/>
        <dbReference type="ChEBI" id="CHEBI:29985"/>
        <dbReference type="ChEBI" id="CHEBI:29991"/>
        <dbReference type="ChEBI" id="CHEBI:30616"/>
        <dbReference type="ChEBI" id="CHEBI:33019"/>
        <dbReference type="ChEBI" id="CHEBI:58048"/>
        <dbReference type="ChEBI" id="CHEBI:58359"/>
        <dbReference type="ChEBI" id="CHEBI:456215"/>
        <dbReference type="EC" id="6.3.5.4"/>
    </reaction>
</comment>
<keyword evidence="13" id="KW-1185">Reference proteome</keyword>
<feature type="binding site" evidence="9">
    <location>
        <begin position="364"/>
        <end position="365"/>
    </location>
    <ligand>
        <name>ATP</name>
        <dbReference type="ChEBI" id="CHEBI:30616"/>
    </ligand>
</feature>
<comment type="caution">
    <text evidence="12">The sequence shown here is derived from an EMBL/GenBank/DDBJ whole genome shotgun (WGS) entry which is preliminary data.</text>
</comment>
<evidence type="ECO:0000256" key="6">
    <source>
        <dbReference type="ARBA" id="ARBA00022962"/>
    </source>
</evidence>
<comment type="pathway">
    <text evidence="1">Amino-acid biosynthesis; L-asparagine biosynthesis; L-asparagine from L-aspartate (L-Gln route): step 1/1.</text>
</comment>
<dbReference type="PANTHER" id="PTHR43284">
    <property type="entry name" value="ASPARAGINE SYNTHETASE (GLUTAMINE-HYDROLYZING)"/>
    <property type="match status" value="1"/>
</dbReference>
<feature type="binding site" evidence="9">
    <location>
        <position position="101"/>
    </location>
    <ligand>
        <name>L-glutamine</name>
        <dbReference type="ChEBI" id="CHEBI:58359"/>
    </ligand>
</feature>
<keyword evidence="6 8" id="KW-0315">Glutamine amidotransferase</keyword>
<dbReference type="Pfam" id="PF13537">
    <property type="entry name" value="GATase_7"/>
    <property type="match status" value="1"/>
</dbReference>
<name>A0A5C6TWE3_9SPHN</name>
<gene>
    <name evidence="12" type="ORF">FRZ32_14765</name>
</gene>
<dbReference type="GO" id="GO:0005829">
    <property type="term" value="C:cytosol"/>
    <property type="evidence" value="ECO:0007669"/>
    <property type="project" value="TreeGrafter"/>
</dbReference>
<dbReference type="Pfam" id="PF00733">
    <property type="entry name" value="Asn_synthase"/>
    <property type="match status" value="1"/>
</dbReference>
<dbReference type="CDD" id="cd00712">
    <property type="entry name" value="AsnB"/>
    <property type="match status" value="1"/>
</dbReference>
<evidence type="ECO:0000256" key="3">
    <source>
        <dbReference type="ARBA" id="ARBA00012737"/>
    </source>
</evidence>
<keyword evidence="12" id="KW-0808">Transferase</keyword>
<keyword evidence="8" id="KW-0028">Amino-acid biosynthesis</keyword>
<dbReference type="AlphaFoldDB" id="A0A5C6TWE3"/>
<organism evidence="12 13">
    <name type="scientific">Allosphingosinicella ginsenosidimutans</name>
    <dbReference type="NCBI Taxonomy" id="1176539"/>
    <lineage>
        <taxon>Bacteria</taxon>
        <taxon>Pseudomonadati</taxon>
        <taxon>Pseudomonadota</taxon>
        <taxon>Alphaproteobacteria</taxon>
        <taxon>Sphingomonadales</taxon>
        <taxon>Sphingomonadaceae</taxon>
        <taxon>Allosphingosinicella</taxon>
    </lineage>
</organism>
<evidence type="ECO:0000256" key="8">
    <source>
        <dbReference type="PIRSR" id="PIRSR001589-1"/>
    </source>
</evidence>